<organism evidence="3 4">
    <name type="scientific">Vanrija albida</name>
    <dbReference type="NCBI Taxonomy" id="181172"/>
    <lineage>
        <taxon>Eukaryota</taxon>
        <taxon>Fungi</taxon>
        <taxon>Dikarya</taxon>
        <taxon>Basidiomycota</taxon>
        <taxon>Agaricomycotina</taxon>
        <taxon>Tremellomycetes</taxon>
        <taxon>Trichosporonales</taxon>
        <taxon>Trichosporonaceae</taxon>
        <taxon>Vanrija</taxon>
    </lineage>
</organism>
<evidence type="ECO:0000313" key="4">
    <source>
        <dbReference type="Proteomes" id="UP001565368"/>
    </source>
</evidence>
<feature type="transmembrane region" description="Helical" evidence="2">
    <location>
        <begin position="59"/>
        <end position="77"/>
    </location>
</feature>
<gene>
    <name evidence="3" type="ORF">Q8F55_002140</name>
</gene>
<keyword evidence="2" id="KW-1133">Transmembrane helix</keyword>
<evidence type="ECO:0008006" key="5">
    <source>
        <dbReference type="Google" id="ProtNLM"/>
    </source>
</evidence>
<keyword evidence="4" id="KW-1185">Reference proteome</keyword>
<name>A0ABR3Q8Y9_9TREE</name>
<feature type="region of interest" description="Disordered" evidence="1">
    <location>
        <begin position="1"/>
        <end position="44"/>
    </location>
</feature>
<sequence length="196" mass="20988">MRPPPSPQTHDDGALAAPDSLPDAPDALVDAAARPAPPPKDKLDIDDYRRLNRRATQNGMYAGMLGGGGATFFASRFGLGKNALVLTFLLSATGISFISTRATINRTLGDHYAALRQAREPKAPGGGSYLSDVAGGDATIAASNDEPPRDRLREELLGLGRPRERTHWAKGRGLDGEVEEEAEMRDTYLRPGVPRT</sequence>
<protein>
    <recommendedName>
        <fullName evidence="5">Cytochrome c oxidase assembly protein COX20, mitochondrial</fullName>
    </recommendedName>
</protein>
<keyword evidence="2" id="KW-0812">Transmembrane</keyword>
<dbReference type="GeneID" id="95983183"/>
<reference evidence="3 4" key="1">
    <citation type="submission" date="2023-08" db="EMBL/GenBank/DDBJ databases">
        <title>Annotated Genome Sequence of Vanrija albida AlHP1.</title>
        <authorList>
            <person name="Herzog R."/>
        </authorList>
    </citation>
    <scope>NUCLEOTIDE SEQUENCE [LARGE SCALE GENOMIC DNA]</scope>
    <source>
        <strain evidence="3 4">AlHP1</strain>
    </source>
</reference>
<feature type="region of interest" description="Disordered" evidence="1">
    <location>
        <begin position="168"/>
        <end position="196"/>
    </location>
</feature>
<feature type="compositionally biased region" description="Low complexity" evidence="1">
    <location>
        <begin position="14"/>
        <end position="34"/>
    </location>
</feature>
<proteinExistence type="predicted"/>
<evidence type="ECO:0000256" key="2">
    <source>
        <dbReference type="SAM" id="Phobius"/>
    </source>
</evidence>
<evidence type="ECO:0000256" key="1">
    <source>
        <dbReference type="SAM" id="MobiDB-lite"/>
    </source>
</evidence>
<accession>A0ABR3Q8Y9</accession>
<keyword evidence="2" id="KW-0472">Membrane</keyword>
<comment type="caution">
    <text evidence="3">The sequence shown here is derived from an EMBL/GenBank/DDBJ whole genome shotgun (WGS) entry which is preliminary data.</text>
</comment>
<dbReference type="Proteomes" id="UP001565368">
    <property type="component" value="Unassembled WGS sequence"/>
</dbReference>
<dbReference type="RefSeq" id="XP_069211133.1">
    <property type="nucleotide sequence ID" value="XM_069350747.1"/>
</dbReference>
<dbReference type="EMBL" id="JBBXJM010000002">
    <property type="protein sequence ID" value="KAL1411189.1"/>
    <property type="molecule type" value="Genomic_DNA"/>
</dbReference>
<evidence type="ECO:0000313" key="3">
    <source>
        <dbReference type="EMBL" id="KAL1411189.1"/>
    </source>
</evidence>